<keyword evidence="13" id="KW-1185">Reference proteome</keyword>
<evidence type="ECO:0000256" key="1">
    <source>
        <dbReference type="ARBA" id="ARBA00006422"/>
    </source>
</evidence>
<keyword evidence="6" id="KW-0274">FAD</keyword>
<dbReference type="InterPro" id="IPR017938">
    <property type="entry name" value="Riboflavin_synthase-like_b-brl"/>
</dbReference>
<dbReference type="Pfam" id="PF10418">
    <property type="entry name" value="DHODB_Fe-S_bind"/>
    <property type="match status" value="1"/>
</dbReference>
<dbReference type="Gene3D" id="2.10.240.10">
    <property type="entry name" value="Dihydroorotate dehydrogenase, electron transfer subunit"/>
    <property type="match status" value="1"/>
</dbReference>
<dbReference type="PANTHER" id="PTHR43513:SF3">
    <property type="entry name" value="DIHYDROOROTATE DEHYDROGENASE B (NAD(+)), ELECTRON TRANSFER SUBUNIT-RELATED"/>
    <property type="match status" value="1"/>
</dbReference>
<protein>
    <submittedName>
        <fullName evidence="12">Dihydroorotate dehydrogenase electron transfer subunit</fullName>
    </submittedName>
</protein>
<evidence type="ECO:0000256" key="9">
    <source>
        <dbReference type="ARBA" id="ARBA00023014"/>
    </source>
</evidence>
<name>A0ABV1EKE8_9FIRM</name>
<dbReference type="CDD" id="cd06218">
    <property type="entry name" value="DHOD_e_trans"/>
    <property type="match status" value="1"/>
</dbReference>
<dbReference type="Gene3D" id="3.40.50.80">
    <property type="entry name" value="Nucleotide-binding domain of ferredoxin-NADP reductase (FNR) module"/>
    <property type="match status" value="1"/>
</dbReference>
<sequence length="252" mass="27177">MPIERICTVAEAVKLNEYAYSFTLEVGDMSPAGPGEFVHIKCGDSLLLRRPISICSWQDGLLRIVFEVRGEGTDWLAHRKAGDQLSVLGTLGKGFQMERQDKCLLVGGGIGVPPMLGCARWTDGKSTAILGFRSADRAMLQEEFVAACANVQVATDDGSLGYHGYVDALVRETLEKEKDFTVVAACGPKPMLRNVARVAAEFGVPCQVSLEERMACGVGACLGCAVQMADGTMKHVCKDGPVFDAREVDWNV</sequence>
<comment type="cofactor">
    <cofactor evidence="10">
        <name>[2Fe-2S] cluster</name>
        <dbReference type="ChEBI" id="CHEBI:190135"/>
    </cofactor>
</comment>
<evidence type="ECO:0000256" key="6">
    <source>
        <dbReference type="ARBA" id="ARBA00022827"/>
    </source>
</evidence>
<keyword evidence="9" id="KW-0411">Iron-sulfur</keyword>
<evidence type="ECO:0000313" key="12">
    <source>
        <dbReference type="EMBL" id="MEQ2455060.1"/>
    </source>
</evidence>
<keyword evidence="4" id="KW-0001">2Fe-2S</keyword>
<keyword evidence="5" id="KW-0479">Metal-binding</keyword>
<comment type="similarity">
    <text evidence="1">Belongs to the PyrK family.</text>
</comment>
<evidence type="ECO:0000256" key="2">
    <source>
        <dbReference type="ARBA" id="ARBA00022448"/>
    </source>
</evidence>
<dbReference type="InterPro" id="IPR050353">
    <property type="entry name" value="PyrK_electron_transfer"/>
</dbReference>
<dbReference type="PANTHER" id="PTHR43513">
    <property type="entry name" value="DIHYDROOROTATE DEHYDROGENASE B (NAD(+)), ELECTRON TRANSFER SUBUNIT"/>
    <property type="match status" value="1"/>
</dbReference>
<keyword evidence="2" id="KW-0813">Transport</keyword>
<evidence type="ECO:0000313" key="13">
    <source>
        <dbReference type="Proteomes" id="UP001440599"/>
    </source>
</evidence>
<comment type="caution">
    <text evidence="12">The sequence shown here is derived from an EMBL/GenBank/DDBJ whole genome shotgun (WGS) entry which is preliminary data.</text>
</comment>
<dbReference type="RefSeq" id="WP_349138742.1">
    <property type="nucleotide sequence ID" value="NZ_JBBMFT010000001.1"/>
</dbReference>
<dbReference type="PROSITE" id="PS51384">
    <property type="entry name" value="FAD_FR"/>
    <property type="match status" value="1"/>
</dbReference>
<feature type="domain" description="FAD-binding FR-type" evidence="11">
    <location>
        <begin position="2"/>
        <end position="97"/>
    </location>
</feature>
<keyword evidence="8" id="KW-0408">Iron</keyword>
<evidence type="ECO:0000256" key="7">
    <source>
        <dbReference type="ARBA" id="ARBA00022982"/>
    </source>
</evidence>
<dbReference type="Gene3D" id="2.40.30.10">
    <property type="entry name" value="Translation factors"/>
    <property type="match status" value="1"/>
</dbReference>
<dbReference type="SUPFAM" id="SSF52343">
    <property type="entry name" value="Ferredoxin reductase-like, C-terminal NADP-linked domain"/>
    <property type="match status" value="1"/>
</dbReference>
<dbReference type="SUPFAM" id="SSF63380">
    <property type="entry name" value="Riboflavin synthase domain-like"/>
    <property type="match status" value="1"/>
</dbReference>
<dbReference type="InterPro" id="IPR019480">
    <property type="entry name" value="Dihydroorotate_DH_Fe-S-bd"/>
</dbReference>
<dbReference type="InterPro" id="IPR037117">
    <property type="entry name" value="Dihydroorotate_DH_ele_sf"/>
</dbReference>
<evidence type="ECO:0000256" key="5">
    <source>
        <dbReference type="ARBA" id="ARBA00022723"/>
    </source>
</evidence>
<dbReference type="InterPro" id="IPR017927">
    <property type="entry name" value="FAD-bd_FR_type"/>
</dbReference>
<gene>
    <name evidence="12" type="ORF">WMO45_00870</name>
</gene>
<keyword evidence="3" id="KW-0285">Flavoprotein</keyword>
<dbReference type="PIRSF" id="PIRSF006816">
    <property type="entry name" value="Cyc3_hyd_g"/>
    <property type="match status" value="1"/>
</dbReference>
<evidence type="ECO:0000259" key="11">
    <source>
        <dbReference type="PROSITE" id="PS51384"/>
    </source>
</evidence>
<keyword evidence="7" id="KW-0249">Electron transport</keyword>
<reference evidence="12 13" key="1">
    <citation type="submission" date="2024-03" db="EMBL/GenBank/DDBJ databases">
        <title>Human intestinal bacterial collection.</title>
        <authorList>
            <person name="Pauvert C."/>
            <person name="Hitch T.C.A."/>
            <person name="Clavel T."/>
        </authorList>
    </citation>
    <scope>NUCLEOTIDE SEQUENCE [LARGE SCALE GENOMIC DNA]</scope>
    <source>
        <strain evidence="12 13">CLA-AP-H34</strain>
    </source>
</reference>
<organism evidence="12 13">
    <name type="scientific">Flavonifractor hominis</name>
    <dbReference type="NCBI Taxonomy" id="3133178"/>
    <lineage>
        <taxon>Bacteria</taxon>
        <taxon>Bacillati</taxon>
        <taxon>Bacillota</taxon>
        <taxon>Clostridia</taxon>
        <taxon>Eubacteriales</taxon>
        <taxon>Oscillospiraceae</taxon>
        <taxon>Flavonifractor</taxon>
    </lineage>
</organism>
<accession>A0ABV1EKE8</accession>
<dbReference type="InterPro" id="IPR039261">
    <property type="entry name" value="FNR_nucleotide-bd"/>
</dbReference>
<evidence type="ECO:0000256" key="4">
    <source>
        <dbReference type="ARBA" id="ARBA00022714"/>
    </source>
</evidence>
<proteinExistence type="inferred from homology"/>
<dbReference type="InterPro" id="IPR012165">
    <property type="entry name" value="Cyt_c3_hydrogenase_gsu"/>
</dbReference>
<dbReference type="Proteomes" id="UP001440599">
    <property type="component" value="Unassembled WGS sequence"/>
</dbReference>
<dbReference type="EMBL" id="JBBMFT010000001">
    <property type="protein sequence ID" value="MEQ2455060.1"/>
    <property type="molecule type" value="Genomic_DNA"/>
</dbReference>
<evidence type="ECO:0000256" key="8">
    <source>
        <dbReference type="ARBA" id="ARBA00023004"/>
    </source>
</evidence>
<evidence type="ECO:0000256" key="10">
    <source>
        <dbReference type="ARBA" id="ARBA00034078"/>
    </source>
</evidence>
<evidence type="ECO:0000256" key="3">
    <source>
        <dbReference type="ARBA" id="ARBA00022630"/>
    </source>
</evidence>